<dbReference type="PANTHER" id="PTHR45640:SF26">
    <property type="entry name" value="RE23625P"/>
    <property type="match status" value="1"/>
</dbReference>
<feature type="domain" description="SHSP" evidence="3">
    <location>
        <begin position="299"/>
        <end position="399"/>
    </location>
</feature>
<accession>A0A8E0VP45</accession>
<dbReference type="InterPro" id="IPR008978">
    <property type="entry name" value="HSP20-like_chaperone"/>
</dbReference>
<feature type="domain" description="SHSP" evidence="3">
    <location>
        <begin position="161"/>
        <end position="270"/>
    </location>
</feature>
<reference evidence="4" key="1">
    <citation type="submission" date="2019-05" db="EMBL/GenBank/DDBJ databases">
        <title>Annotation for the trematode Fasciolopsis buski.</title>
        <authorList>
            <person name="Choi Y.-J."/>
        </authorList>
    </citation>
    <scope>NUCLEOTIDE SEQUENCE</scope>
    <source>
        <strain evidence="4">HT</strain>
        <tissue evidence="4">Whole worm</tissue>
    </source>
</reference>
<dbReference type="EMBL" id="LUCM01001483">
    <property type="protein sequence ID" value="KAA0198808.1"/>
    <property type="molecule type" value="Genomic_DNA"/>
</dbReference>
<gene>
    <name evidence="4" type="ORF">FBUS_06804</name>
</gene>
<dbReference type="OrthoDB" id="10060792at2759"/>
<organism evidence="4 5">
    <name type="scientific">Fasciolopsis buskii</name>
    <dbReference type="NCBI Taxonomy" id="27845"/>
    <lineage>
        <taxon>Eukaryota</taxon>
        <taxon>Metazoa</taxon>
        <taxon>Spiralia</taxon>
        <taxon>Lophotrochozoa</taxon>
        <taxon>Platyhelminthes</taxon>
        <taxon>Trematoda</taxon>
        <taxon>Digenea</taxon>
        <taxon>Plagiorchiida</taxon>
        <taxon>Echinostomata</taxon>
        <taxon>Echinostomatoidea</taxon>
        <taxon>Fasciolidae</taxon>
        <taxon>Fasciolopsis</taxon>
    </lineage>
</organism>
<evidence type="ECO:0000259" key="3">
    <source>
        <dbReference type="PROSITE" id="PS01031"/>
    </source>
</evidence>
<keyword evidence="5" id="KW-1185">Reference proteome</keyword>
<dbReference type="InterPro" id="IPR001436">
    <property type="entry name" value="Alpha-crystallin/sHSP_animal"/>
</dbReference>
<dbReference type="GO" id="GO:0005634">
    <property type="term" value="C:nucleus"/>
    <property type="evidence" value="ECO:0007669"/>
    <property type="project" value="TreeGrafter"/>
</dbReference>
<dbReference type="GO" id="GO:0009408">
    <property type="term" value="P:response to heat"/>
    <property type="evidence" value="ECO:0007669"/>
    <property type="project" value="TreeGrafter"/>
</dbReference>
<dbReference type="PROSITE" id="PS01031">
    <property type="entry name" value="SHSP"/>
    <property type="match status" value="2"/>
</dbReference>
<evidence type="ECO:0000256" key="2">
    <source>
        <dbReference type="RuleBase" id="RU003616"/>
    </source>
</evidence>
<sequence>MSTEQQSTVHPTIISIPVRRDSRNLEQKHRDLVSNLQRTCRPTRTVPEFDSLPHPEWRNEVSQWVDSTSRLWADVMRRMRQNAFVLVPADCDDSEPLCVLDTATPADYLQAILSRMDRQTQALRRQMSQPRPAQTQYMLTYDKSNDDLFGPIVPEGGIVGGPLSFLQDAFQLGEDGKVKFHLQFDVRGYEPEHIQVKLEKNRLTVRAKKSVRTTDGRSSSEYCRMVYVPDSVDENQFECLMTADGVLVVEAPVKREDYGQIKFNQDLRLGIKPQSGPQLERLTIQEQEKSNKTEQSILQVTGKSGPTVIEGGPTQRLLHVEIPVEPGFDADDLSVLVAANRLLVTGQHKVDEDKGDFHSSYTREFTRSYTVPETVDPLSMVSQLHGDILVVEAPLLHSK</sequence>
<evidence type="ECO:0000256" key="1">
    <source>
        <dbReference type="PROSITE-ProRule" id="PRU00285"/>
    </source>
</evidence>
<proteinExistence type="inferred from homology"/>
<dbReference type="CDD" id="cd06526">
    <property type="entry name" value="metazoan_ACD"/>
    <property type="match status" value="2"/>
</dbReference>
<dbReference type="SUPFAM" id="SSF49764">
    <property type="entry name" value="HSP20-like chaperones"/>
    <property type="match status" value="2"/>
</dbReference>
<dbReference type="GO" id="GO:0005737">
    <property type="term" value="C:cytoplasm"/>
    <property type="evidence" value="ECO:0007669"/>
    <property type="project" value="TreeGrafter"/>
</dbReference>
<protein>
    <submittedName>
        <fullName evidence="4">Major egg antigen</fullName>
    </submittedName>
</protein>
<dbReference type="InterPro" id="IPR002068">
    <property type="entry name" value="A-crystallin/Hsp20_dom"/>
</dbReference>
<evidence type="ECO:0000313" key="5">
    <source>
        <dbReference type="Proteomes" id="UP000728185"/>
    </source>
</evidence>
<dbReference type="AlphaFoldDB" id="A0A8E0VP45"/>
<dbReference type="Pfam" id="PF00011">
    <property type="entry name" value="HSP20"/>
    <property type="match status" value="2"/>
</dbReference>
<dbReference type="GO" id="GO:0051082">
    <property type="term" value="F:unfolded protein binding"/>
    <property type="evidence" value="ECO:0007669"/>
    <property type="project" value="TreeGrafter"/>
</dbReference>
<dbReference type="PANTHER" id="PTHR45640">
    <property type="entry name" value="HEAT SHOCK PROTEIN HSP-12.2-RELATED"/>
    <property type="match status" value="1"/>
</dbReference>
<name>A0A8E0VP45_9TREM</name>
<dbReference type="GO" id="GO:0042026">
    <property type="term" value="P:protein refolding"/>
    <property type="evidence" value="ECO:0007669"/>
    <property type="project" value="TreeGrafter"/>
</dbReference>
<evidence type="ECO:0000313" key="4">
    <source>
        <dbReference type="EMBL" id="KAA0198808.1"/>
    </source>
</evidence>
<dbReference type="Gene3D" id="2.60.40.790">
    <property type="match status" value="2"/>
</dbReference>
<dbReference type="Proteomes" id="UP000728185">
    <property type="component" value="Unassembled WGS sequence"/>
</dbReference>
<comment type="similarity">
    <text evidence="1 2">Belongs to the small heat shock protein (HSP20) family.</text>
</comment>
<comment type="caution">
    <text evidence="4">The sequence shown here is derived from an EMBL/GenBank/DDBJ whole genome shotgun (WGS) entry which is preliminary data.</text>
</comment>